<evidence type="ECO:0000313" key="3">
    <source>
        <dbReference type="Proteomes" id="UP000053766"/>
    </source>
</evidence>
<evidence type="ECO:0000313" key="2">
    <source>
        <dbReference type="EMBL" id="KJH45409.1"/>
    </source>
</evidence>
<keyword evidence="1" id="KW-0812">Transmembrane</keyword>
<reference evidence="2 3" key="1">
    <citation type="submission" date="2013-11" db="EMBL/GenBank/DDBJ databases">
        <title>Draft genome of the bovine lungworm Dictyocaulus viviparus.</title>
        <authorList>
            <person name="Mitreva M."/>
        </authorList>
    </citation>
    <scope>NUCLEOTIDE SEQUENCE [LARGE SCALE GENOMIC DNA]</scope>
    <source>
        <strain evidence="2 3">HannoverDv2000</strain>
    </source>
</reference>
<name>A0A0D8XNN5_DICVI</name>
<dbReference type="OrthoDB" id="5817136at2759"/>
<feature type="transmembrane region" description="Helical" evidence="1">
    <location>
        <begin position="79"/>
        <end position="102"/>
    </location>
</feature>
<dbReference type="EMBL" id="KN716409">
    <property type="protein sequence ID" value="KJH45409.1"/>
    <property type="molecule type" value="Genomic_DNA"/>
</dbReference>
<feature type="transmembrane region" description="Helical" evidence="1">
    <location>
        <begin position="114"/>
        <end position="138"/>
    </location>
</feature>
<dbReference type="AlphaFoldDB" id="A0A0D8XNN5"/>
<protein>
    <submittedName>
        <fullName evidence="2">Uncharacterized protein</fullName>
    </submittedName>
</protein>
<organism evidence="2 3">
    <name type="scientific">Dictyocaulus viviparus</name>
    <name type="common">Bovine lungworm</name>
    <dbReference type="NCBI Taxonomy" id="29172"/>
    <lineage>
        <taxon>Eukaryota</taxon>
        <taxon>Metazoa</taxon>
        <taxon>Ecdysozoa</taxon>
        <taxon>Nematoda</taxon>
        <taxon>Chromadorea</taxon>
        <taxon>Rhabditida</taxon>
        <taxon>Rhabditina</taxon>
        <taxon>Rhabditomorpha</taxon>
        <taxon>Strongyloidea</taxon>
        <taxon>Metastrongylidae</taxon>
        <taxon>Dictyocaulus</taxon>
    </lineage>
</organism>
<keyword evidence="1" id="KW-1133">Transmembrane helix</keyword>
<feature type="transmembrane region" description="Helical" evidence="1">
    <location>
        <begin position="205"/>
        <end position="228"/>
    </location>
</feature>
<reference evidence="3" key="2">
    <citation type="journal article" date="2016" name="Sci. Rep.">
        <title>Dictyocaulus viviparus genome, variome and transcriptome elucidate lungworm biology and support future intervention.</title>
        <authorList>
            <person name="McNulty S.N."/>
            <person name="Strube C."/>
            <person name="Rosa B.A."/>
            <person name="Martin J.C."/>
            <person name="Tyagi R."/>
            <person name="Choi Y.J."/>
            <person name="Wang Q."/>
            <person name="Hallsworth Pepin K."/>
            <person name="Zhang X."/>
            <person name="Ozersky P."/>
            <person name="Wilson R.K."/>
            <person name="Sternberg P.W."/>
            <person name="Gasser R.B."/>
            <person name="Mitreva M."/>
        </authorList>
    </citation>
    <scope>NUCLEOTIDE SEQUENCE [LARGE SCALE GENOMIC DNA]</scope>
    <source>
        <strain evidence="3">HannoverDv2000</strain>
    </source>
</reference>
<feature type="transmembrane region" description="Helical" evidence="1">
    <location>
        <begin position="150"/>
        <end position="168"/>
    </location>
</feature>
<keyword evidence="3" id="KW-1185">Reference proteome</keyword>
<dbReference type="Proteomes" id="UP000053766">
    <property type="component" value="Unassembled WGS sequence"/>
</dbReference>
<evidence type="ECO:0000256" key="1">
    <source>
        <dbReference type="SAM" id="Phobius"/>
    </source>
</evidence>
<proteinExistence type="predicted"/>
<dbReference type="PANTHER" id="PTHR34851">
    <property type="entry name" value="PROTEIN CBG05235-RELATED"/>
    <property type="match status" value="1"/>
</dbReference>
<keyword evidence="1" id="KW-0472">Membrane</keyword>
<accession>A0A0D8XNN5</accession>
<gene>
    <name evidence="2" type="ORF">DICVIV_08533</name>
</gene>
<sequence length="272" mass="30659">MFVCGIISEQGLTYETCWKDRFVVRGHDVHVAPSTIRRQGPFRPYLLFSLLTERWTEINDPVMPKEVSRCCGMLHVRTLAFIIAIFEIMFLIYQSIVATFFVFSTTSSHHLSAIVYSLAVIIACVAVALLLLGILFHIPVLLIPHLLMQVLFTLTLIGMALCAAYALFVGTSIQVRFTISGDRREQFVEDVVSTSKIKLSVVSNFLTGVLVSFIIGYLVSALAIIWCFNVMMDCYRWLGLHSTKKSRTDEQKEVPIVRTNAKTVAIIHTTDF</sequence>
<dbReference type="PANTHER" id="PTHR34851:SF4">
    <property type="entry name" value="MARVEL DOMAIN-CONTAINING PROTEIN"/>
    <property type="match status" value="1"/>
</dbReference>